<dbReference type="SUPFAM" id="SSF51261">
    <property type="entry name" value="Duplicated hybrid motif"/>
    <property type="match status" value="1"/>
</dbReference>
<gene>
    <name evidence="4" type="ORF">P0Y48_05925</name>
</gene>
<dbReference type="Gene3D" id="2.60.40.2700">
    <property type="match status" value="4"/>
</dbReference>
<dbReference type="Gene3D" id="2.90.10.30">
    <property type="match status" value="1"/>
</dbReference>
<dbReference type="PANTHER" id="PTHR21666">
    <property type="entry name" value="PEPTIDASE-RELATED"/>
    <property type="match status" value="1"/>
</dbReference>
<dbReference type="InterPro" id="IPR050570">
    <property type="entry name" value="Cell_wall_metabolism_enzyme"/>
</dbReference>
<dbReference type="AlphaFoldDB" id="A0AAJ6B4B6"/>
<evidence type="ECO:0000313" key="4">
    <source>
        <dbReference type="EMBL" id="WEK14733.1"/>
    </source>
</evidence>
<dbReference type="Gene3D" id="2.70.70.10">
    <property type="entry name" value="Glucose Permease (Domain IIA)"/>
    <property type="match status" value="1"/>
</dbReference>
<feature type="domain" description="Bulb-type lectin" evidence="3">
    <location>
        <begin position="417"/>
        <end position="526"/>
    </location>
</feature>
<dbReference type="InterPro" id="IPR011055">
    <property type="entry name" value="Dup_hybrid_motif"/>
</dbReference>
<proteinExistence type="predicted"/>
<name>A0AAJ6B4B6_9MICO</name>
<organism evidence="4 5">
    <name type="scientific">Candidatus Microbacterium phytovorans</name>
    <dbReference type="NCBI Taxonomy" id="3121374"/>
    <lineage>
        <taxon>Bacteria</taxon>
        <taxon>Bacillati</taxon>
        <taxon>Actinomycetota</taxon>
        <taxon>Actinomycetes</taxon>
        <taxon>Micrococcales</taxon>
        <taxon>Microbacteriaceae</taxon>
        <taxon>Microbacterium</taxon>
    </lineage>
</organism>
<dbReference type="InterPro" id="IPR016047">
    <property type="entry name" value="M23ase_b-sheet_dom"/>
</dbReference>
<evidence type="ECO:0000259" key="3">
    <source>
        <dbReference type="PROSITE" id="PS50927"/>
    </source>
</evidence>
<feature type="chain" id="PRO_5042513822" evidence="2">
    <location>
        <begin position="32"/>
        <end position="680"/>
    </location>
</feature>
<dbReference type="Pfam" id="PF01551">
    <property type="entry name" value="Peptidase_M23"/>
    <property type="match status" value="1"/>
</dbReference>
<feature type="signal peptide" evidence="2">
    <location>
        <begin position="1"/>
        <end position="31"/>
    </location>
</feature>
<evidence type="ECO:0000313" key="5">
    <source>
        <dbReference type="Proteomes" id="UP001213972"/>
    </source>
</evidence>
<feature type="compositionally biased region" description="Low complexity" evidence="1">
    <location>
        <begin position="31"/>
        <end position="49"/>
    </location>
</feature>
<dbReference type="CDD" id="cd12797">
    <property type="entry name" value="M23_peptidase"/>
    <property type="match status" value="1"/>
</dbReference>
<evidence type="ECO:0000256" key="1">
    <source>
        <dbReference type="SAM" id="MobiDB-lite"/>
    </source>
</evidence>
<dbReference type="InterPro" id="IPR001480">
    <property type="entry name" value="Bulb-type_lectin_dom"/>
</dbReference>
<feature type="region of interest" description="Disordered" evidence="1">
    <location>
        <begin position="31"/>
        <end position="89"/>
    </location>
</feature>
<dbReference type="Proteomes" id="UP001213972">
    <property type="component" value="Chromosome"/>
</dbReference>
<dbReference type="SUPFAM" id="SSF51110">
    <property type="entry name" value="alpha-D-mannose-specific plant lectins"/>
    <property type="match status" value="1"/>
</dbReference>
<dbReference type="EMBL" id="CP119321">
    <property type="protein sequence ID" value="WEK14733.1"/>
    <property type="molecule type" value="Genomic_DNA"/>
</dbReference>
<dbReference type="InterPro" id="IPR036426">
    <property type="entry name" value="Bulb-type_lectin_dom_sf"/>
</dbReference>
<accession>A0AAJ6B4B6</accession>
<sequence>MPRALPRRAVAVLTGFALVLAGAVAVSPATAAPRPQSAVSPSPTATATPTPTPTPAPSKSFTSVGKPTVSGSPTVGRTLTAAPGSWAPTPSSVRYQWLRAGVAITGATSVTYVATSDDIDQDVAVRVTATRSGYTTTRATSSAVTVLRAFSSAPTPSISGTIAVGRTVTAAHESWAPTPTTLSYQWYRGSSAIAGATSRTYKLTTTDAGASVSVRVTAGKAGYTTTRRTSPAVKVPRVLTVPSRVAISGTPTVGSTLTASPGTWGPSPVTLRYQWLRDGVAITGATAKTRTLVTADAGHEISVRVSGSKSGYTSVNRTSAAVDAKYGFTSAPTPTVSGSVAAGRTLTAVTGTWAPTPQLAYQWRVDGAVVAGATAATWKVPEWAAGRTITVTVTATRSGYLTVTRTSPKRTASWSLGSTLRPGVPMRTGTYLASPNGVYRFTVQGDGNVVLSKNGVPQRTTRTTGTIDSILLLREDGALGVYSSGRTTPEWSAGTAGYAVVALTLDNSGALRLVEVDGVSTWTGKKLAAFSDTSAATASVPGKYGWAFPIRPSASMTTYSGHSGDDFAARTGTPVYAMRGGKVTVQEIWITSGCPSWAPNNTRQKQVLVETKIDGTSFVLTYAHLSAFSVKNGQTVKAGQKIGEVGSTGCSTGPHLHLAMKVDGVAKLLYPRDVLLGATY</sequence>
<reference evidence="4" key="1">
    <citation type="submission" date="2023-03" db="EMBL/GenBank/DDBJ databases">
        <title>Andean soil-derived lignocellulolytic bacterial consortium as a source of novel taxa and putative plastic-active enzymes.</title>
        <authorList>
            <person name="Diaz-Garcia L."/>
            <person name="Chuvochina M."/>
            <person name="Feuerriegel G."/>
            <person name="Bunk B."/>
            <person name="Sproer C."/>
            <person name="Streit W.R."/>
            <person name="Rodriguez L.M."/>
            <person name="Overmann J."/>
            <person name="Jimenez D.J."/>
        </authorList>
    </citation>
    <scope>NUCLEOTIDE SEQUENCE</scope>
    <source>
        <strain evidence="4">MAG 4610</strain>
    </source>
</reference>
<dbReference type="PANTHER" id="PTHR21666:SF270">
    <property type="entry name" value="MUREIN HYDROLASE ACTIVATOR ENVC"/>
    <property type="match status" value="1"/>
</dbReference>
<dbReference type="PROSITE" id="PS50927">
    <property type="entry name" value="BULB_LECTIN"/>
    <property type="match status" value="1"/>
</dbReference>
<keyword evidence="2" id="KW-0732">Signal</keyword>
<dbReference type="GO" id="GO:0004222">
    <property type="term" value="F:metalloendopeptidase activity"/>
    <property type="evidence" value="ECO:0007669"/>
    <property type="project" value="TreeGrafter"/>
</dbReference>
<protein>
    <submittedName>
        <fullName evidence="4">Peptidoglycan DD-metalloendopeptidase family protein</fullName>
    </submittedName>
</protein>
<evidence type="ECO:0000256" key="2">
    <source>
        <dbReference type="SAM" id="SignalP"/>
    </source>
</evidence>